<dbReference type="SMART" id="SM00230">
    <property type="entry name" value="CysPc"/>
    <property type="match status" value="1"/>
</dbReference>
<dbReference type="Proteomes" id="UP000250572">
    <property type="component" value="Unassembled WGS sequence"/>
</dbReference>
<evidence type="ECO:0000256" key="3">
    <source>
        <dbReference type="PROSITE-ProRule" id="PRU00239"/>
    </source>
</evidence>
<dbReference type="EMBL" id="NHOQ01002481">
    <property type="protein sequence ID" value="PWA16564.1"/>
    <property type="molecule type" value="Genomic_DNA"/>
</dbReference>
<dbReference type="InterPro" id="IPR038765">
    <property type="entry name" value="Papain-like_cys_pep_sf"/>
</dbReference>
<organism evidence="6 7">
    <name type="scientific">Gambusia affinis</name>
    <name type="common">Western mosquitofish</name>
    <name type="synonym">Heterandria affinis</name>
    <dbReference type="NCBI Taxonomy" id="33528"/>
    <lineage>
        <taxon>Eukaryota</taxon>
        <taxon>Metazoa</taxon>
        <taxon>Chordata</taxon>
        <taxon>Craniata</taxon>
        <taxon>Vertebrata</taxon>
        <taxon>Euteleostomi</taxon>
        <taxon>Actinopterygii</taxon>
        <taxon>Neopterygii</taxon>
        <taxon>Teleostei</taxon>
        <taxon>Neoteleostei</taxon>
        <taxon>Acanthomorphata</taxon>
        <taxon>Ovalentaria</taxon>
        <taxon>Atherinomorphae</taxon>
        <taxon>Cyprinodontiformes</taxon>
        <taxon>Poeciliidae</taxon>
        <taxon>Poeciliinae</taxon>
        <taxon>Gambusia</taxon>
    </lineage>
</organism>
<dbReference type="GO" id="GO:0005737">
    <property type="term" value="C:cytoplasm"/>
    <property type="evidence" value="ECO:0007669"/>
    <property type="project" value="TreeGrafter"/>
</dbReference>
<feature type="region of interest" description="Disordered" evidence="4">
    <location>
        <begin position="93"/>
        <end position="117"/>
    </location>
</feature>
<evidence type="ECO:0000256" key="2">
    <source>
        <dbReference type="PIRSR" id="PIRSR622684-1"/>
    </source>
</evidence>
<dbReference type="InterPro" id="IPR001300">
    <property type="entry name" value="Peptidase_C2_calpain_cat"/>
</dbReference>
<dbReference type="Pfam" id="PF00648">
    <property type="entry name" value="Peptidase_C2"/>
    <property type="match status" value="1"/>
</dbReference>
<dbReference type="PRINTS" id="PR00704">
    <property type="entry name" value="CALPAIN"/>
</dbReference>
<comment type="similarity">
    <text evidence="1">Belongs to the peptidase C2 family.</text>
</comment>
<evidence type="ECO:0000256" key="1">
    <source>
        <dbReference type="ARBA" id="ARBA00007623"/>
    </source>
</evidence>
<comment type="caution">
    <text evidence="6">The sequence shown here is derived from an EMBL/GenBank/DDBJ whole genome shotgun (WGS) entry which is preliminary data.</text>
</comment>
<feature type="active site" evidence="2">
    <location>
        <position position="256"/>
    </location>
</feature>
<evidence type="ECO:0000259" key="5">
    <source>
        <dbReference type="PROSITE" id="PS50203"/>
    </source>
</evidence>
<evidence type="ECO:0000256" key="4">
    <source>
        <dbReference type="SAM" id="MobiDB-lite"/>
    </source>
</evidence>
<evidence type="ECO:0000313" key="6">
    <source>
        <dbReference type="EMBL" id="PWA16564.1"/>
    </source>
</evidence>
<feature type="domain" description="Calpain catalytic" evidence="5">
    <location>
        <begin position="183"/>
        <end position="339"/>
    </location>
</feature>
<dbReference type="PANTHER" id="PTHR10183">
    <property type="entry name" value="CALPAIN"/>
    <property type="match status" value="1"/>
</dbReference>
<reference evidence="6 7" key="1">
    <citation type="journal article" date="2018" name="G3 (Bethesda)">
        <title>A High-Quality Reference Genome for the Invasive Mosquitofish Gambusia affinis Using a Chicago Library.</title>
        <authorList>
            <person name="Hoffberg S.L."/>
            <person name="Troendle N.J."/>
            <person name="Glenn T.C."/>
            <person name="Mahmud O."/>
            <person name="Louha S."/>
            <person name="Chalopin D."/>
            <person name="Bennetzen J.L."/>
            <person name="Mauricio R."/>
        </authorList>
    </citation>
    <scope>NUCLEOTIDE SEQUENCE [LARGE SCALE GENOMIC DNA]</scope>
    <source>
        <strain evidence="6">NE01/NJP1002.9</strain>
        <tissue evidence="6">Muscle</tissue>
    </source>
</reference>
<dbReference type="GO" id="GO:0004198">
    <property type="term" value="F:calcium-dependent cysteine-type endopeptidase activity"/>
    <property type="evidence" value="ECO:0007669"/>
    <property type="project" value="InterPro"/>
</dbReference>
<name>A0A315UZC3_GAMAF</name>
<dbReference type="GO" id="GO:0006508">
    <property type="term" value="P:proteolysis"/>
    <property type="evidence" value="ECO:0007669"/>
    <property type="project" value="InterPro"/>
</dbReference>
<protein>
    <recommendedName>
        <fullName evidence="5">Calpain catalytic domain-containing protein</fullName>
    </recommendedName>
</protein>
<dbReference type="AlphaFoldDB" id="A0A315UZC3"/>
<comment type="caution">
    <text evidence="3">Lacks conserved residue(s) required for the propagation of feature annotation.</text>
</comment>
<sequence>MNARRTALRRRWDCEQEENGSSCQRLIQLFFHVVCFRVGQIETLTEPSWRRSPGSAAGHSLGVFLLSDASNESCCSEEKTLCTCHKVIKAAAGSPVGSSGRKPQSAAGASRCGSNSVGSDIKSQISCALSASKPAAMPPPGACLNIMEARQRREGFGHASSPGRLFGQDFQQLKEFCVSRRLKFIDDMFPPDRKSIGQGVLSPSDLARVVWLRPTKIAQNPSFVLEGFSRFDFGQGVLGEATVPDVRRFIGFPGNCWFLASIGALTFQDQVLQQVIPQEQNFDENYCGLFHFRFWRFGKWVDVVIDDNLPTINGSLIFVHSKKQNEFWPALLEKAYAKYTRTARVQQLPLCGLC</sequence>
<gene>
    <name evidence="6" type="ORF">CCH79_00004320</name>
</gene>
<proteinExistence type="inferred from homology"/>
<accession>A0A315UZC3</accession>
<dbReference type="SUPFAM" id="SSF54001">
    <property type="entry name" value="Cysteine proteinases"/>
    <property type="match status" value="1"/>
</dbReference>
<dbReference type="PROSITE" id="PS50203">
    <property type="entry name" value="CALPAIN_CAT"/>
    <property type="match status" value="1"/>
</dbReference>
<keyword evidence="7" id="KW-1185">Reference proteome</keyword>
<dbReference type="PANTHER" id="PTHR10183:SF302">
    <property type="entry name" value="CALPAIN-14"/>
    <property type="match status" value="1"/>
</dbReference>
<evidence type="ECO:0000313" key="7">
    <source>
        <dbReference type="Proteomes" id="UP000250572"/>
    </source>
</evidence>
<dbReference type="InterPro" id="IPR022684">
    <property type="entry name" value="Calpain_cysteine_protease"/>
</dbReference>